<dbReference type="InterPro" id="IPR012910">
    <property type="entry name" value="Plug_dom"/>
</dbReference>
<accession>A0A927B753</accession>
<dbReference type="NCBIfam" id="TIGR04057">
    <property type="entry name" value="SusC_RagA_signa"/>
    <property type="match status" value="1"/>
</dbReference>
<evidence type="ECO:0000256" key="7">
    <source>
        <dbReference type="PROSITE-ProRule" id="PRU01360"/>
    </source>
</evidence>
<evidence type="ECO:0000256" key="3">
    <source>
        <dbReference type="ARBA" id="ARBA00022452"/>
    </source>
</evidence>
<dbReference type="PROSITE" id="PS52016">
    <property type="entry name" value="TONB_DEPENDENT_REC_3"/>
    <property type="match status" value="1"/>
</dbReference>
<gene>
    <name evidence="10" type="ORF">IC230_27270</name>
</gene>
<dbReference type="Pfam" id="PF13715">
    <property type="entry name" value="CarbopepD_reg_2"/>
    <property type="match status" value="1"/>
</dbReference>
<dbReference type="RefSeq" id="WP_191042234.1">
    <property type="nucleotide sequence ID" value="NZ_JACXAA010000013.1"/>
</dbReference>
<dbReference type="Proteomes" id="UP000653797">
    <property type="component" value="Unassembled WGS sequence"/>
</dbReference>
<keyword evidence="2 7" id="KW-0813">Transport</keyword>
<keyword evidence="4 7" id="KW-0812">Transmembrane</keyword>
<dbReference type="InterPro" id="IPR023997">
    <property type="entry name" value="TonB-dep_OMP_SusC/RagA_CS"/>
</dbReference>
<keyword evidence="6 7" id="KW-0998">Cell outer membrane</keyword>
<feature type="signal peptide" evidence="8">
    <location>
        <begin position="1"/>
        <end position="21"/>
    </location>
</feature>
<feature type="domain" description="TonB-dependent receptor plug" evidence="9">
    <location>
        <begin position="118"/>
        <end position="221"/>
    </location>
</feature>
<comment type="similarity">
    <text evidence="7">Belongs to the TonB-dependent receptor family.</text>
</comment>
<dbReference type="FunFam" id="2.170.130.10:FF:000003">
    <property type="entry name" value="SusC/RagA family TonB-linked outer membrane protein"/>
    <property type="match status" value="1"/>
</dbReference>
<comment type="subcellular location">
    <subcellularLocation>
        <location evidence="1 7">Cell outer membrane</location>
        <topology evidence="1 7">Multi-pass membrane protein</topology>
    </subcellularLocation>
</comment>
<evidence type="ECO:0000313" key="10">
    <source>
        <dbReference type="EMBL" id="MBD2756614.1"/>
    </source>
</evidence>
<dbReference type="Gene3D" id="2.170.130.10">
    <property type="entry name" value="TonB-dependent receptor, plug domain"/>
    <property type="match status" value="1"/>
</dbReference>
<dbReference type="Gene3D" id="2.60.40.1120">
    <property type="entry name" value="Carboxypeptidase-like, regulatory domain"/>
    <property type="match status" value="1"/>
</dbReference>
<feature type="chain" id="PRO_5036850282" evidence="8">
    <location>
        <begin position="22"/>
        <end position="1067"/>
    </location>
</feature>
<dbReference type="AlphaFoldDB" id="A0A927B753"/>
<dbReference type="Pfam" id="PF07715">
    <property type="entry name" value="Plug"/>
    <property type="match status" value="1"/>
</dbReference>
<reference evidence="10" key="1">
    <citation type="submission" date="2020-09" db="EMBL/GenBank/DDBJ databases">
        <authorList>
            <person name="Kim M.K."/>
        </authorList>
    </citation>
    <scope>NUCLEOTIDE SEQUENCE</scope>
    <source>
        <strain evidence="10">BT704</strain>
    </source>
</reference>
<proteinExistence type="inferred from homology"/>
<dbReference type="GO" id="GO:0009279">
    <property type="term" value="C:cell outer membrane"/>
    <property type="evidence" value="ECO:0007669"/>
    <property type="project" value="UniProtKB-SubCell"/>
</dbReference>
<protein>
    <submittedName>
        <fullName evidence="10">TonB-dependent receptor</fullName>
    </submittedName>
</protein>
<dbReference type="NCBIfam" id="TIGR04056">
    <property type="entry name" value="OMP_RagA_SusC"/>
    <property type="match status" value="1"/>
</dbReference>
<dbReference type="InterPro" id="IPR036942">
    <property type="entry name" value="Beta-barrel_TonB_sf"/>
</dbReference>
<keyword evidence="3 7" id="KW-1134">Transmembrane beta strand</keyword>
<comment type="caution">
    <text evidence="10">The sequence shown here is derived from an EMBL/GenBank/DDBJ whole genome shotgun (WGS) entry which is preliminary data.</text>
</comment>
<keyword evidence="5 7" id="KW-0472">Membrane</keyword>
<keyword evidence="10" id="KW-0675">Receptor</keyword>
<sequence>MSKLLFGSWLLTALFCLPALAQDVAISGRITSSEDGSALPGVSVQLKGTTRGTTSDADGNYRLSAPTGGRLVFSFIGFASQEVAIGNQSTIAIRLAPDASNLDEVIVTTFGTAKRASFTGSAGTISADQLKRPVNNLAQALSGAVSGVQTTAGNGQPGTAPDIRIRGFGSISSGNDPLYVVDGIPYSGNIANISPNDIESISVLKDAASTALYGARAANGVVVVTTKKGQKDRSTINVRYTKGFSTRGLPEYERVGVSDYYPLMWEMYRNNVAYRATNPLPLATANADATRLLVSLVGYNVYNVPDNQLVDTNGQLNPNASLKFSPDDLNWEKPIMRQGNRDELNVSFAGGQNKSDYFLSLSYLNDKGYLLRSDYERITGRLNVNSQMKPWLRIGANLSTTLSKSNQADAGGTAGSTAFVNPFYFSRNIGPIYPVYAYDPANPGQFLTLPNGERRWDYGNLTALGLPARPAFGGRHSVAETVLNQNNYRRNILSARGYAEVSFLKDFKFTTNIGTDITNYNVYSFGNPEVGDGAPAGRATHEFQNITSYNLNQLLNYNKSFGKNNFDVLLGHENFQVGDNNLEGSRSQQIVDGNYQLVNFTTTTNLASVAFMRRVEGYFARINYDYDQKYFLSASARRDGSSKFYQDSRWGTFYSVSGAWRLDQENFLRSIPAINAMKLRASYGQTGNDGGGNTGQNALDNTISYYAWQPLYGLGSWNNATEAGILQTSLGNRNLEWESSNAFDVALEFSLFKGRVSGTVEYFDRQSSNLIFAVPLPLSDGIATVTRNIGTMYNRGVEIELGIEPIRTKNFTWRLDLNATKIKNRITKMPDENPEIIDGTKKLAVGQSLYDYWLREYKGVNPANGEALYRAASYVASNSIITENGSTRDTLTNNVNNARYHYNGSSIPALTGGFTNTFRYKGLSLSALFVYQLGGKTYDAAYAAIMSAGGYGNAKHVDILKRWRNPGDITDVPRMDAGRTTDFDAQSDRWLTDASYLNLRSVTLSYSLPNTLSRKLFLENAQVYVSGENLLILSRRQGMNVQQQFNGVTGNAFSPAKSLVLGVSFSL</sequence>
<evidence type="ECO:0000256" key="8">
    <source>
        <dbReference type="SAM" id="SignalP"/>
    </source>
</evidence>
<evidence type="ECO:0000313" key="11">
    <source>
        <dbReference type="Proteomes" id="UP000653797"/>
    </source>
</evidence>
<evidence type="ECO:0000259" key="9">
    <source>
        <dbReference type="Pfam" id="PF07715"/>
    </source>
</evidence>
<evidence type="ECO:0000256" key="6">
    <source>
        <dbReference type="ARBA" id="ARBA00023237"/>
    </source>
</evidence>
<dbReference type="InterPro" id="IPR039426">
    <property type="entry name" value="TonB-dep_rcpt-like"/>
</dbReference>
<dbReference type="InterPro" id="IPR023996">
    <property type="entry name" value="TonB-dep_OMP_SusC/RagA"/>
</dbReference>
<organism evidence="10 11">
    <name type="scientific">Spirosoma validum</name>
    <dbReference type="NCBI Taxonomy" id="2771355"/>
    <lineage>
        <taxon>Bacteria</taxon>
        <taxon>Pseudomonadati</taxon>
        <taxon>Bacteroidota</taxon>
        <taxon>Cytophagia</taxon>
        <taxon>Cytophagales</taxon>
        <taxon>Cytophagaceae</taxon>
        <taxon>Spirosoma</taxon>
    </lineage>
</organism>
<evidence type="ECO:0000256" key="4">
    <source>
        <dbReference type="ARBA" id="ARBA00022692"/>
    </source>
</evidence>
<evidence type="ECO:0000256" key="2">
    <source>
        <dbReference type="ARBA" id="ARBA00022448"/>
    </source>
</evidence>
<dbReference type="InterPro" id="IPR008969">
    <property type="entry name" value="CarboxyPept-like_regulatory"/>
</dbReference>
<evidence type="ECO:0000256" key="1">
    <source>
        <dbReference type="ARBA" id="ARBA00004571"/>
    </source>
</evidence>
<keyword evidence="8" id="KW-0732">Signal</keyword>
<dbReference type="SUPFAM" id="SSF56935">
    <property type="entry name" value="Porins"/>
    <property type="match status" value="1"/>
</dbReference>
<dbReference type="SUPFAM" id="SSF49464">
    <property type="entry name" value="Carboxypeptidase regulatory domain-like"/>
    <property type="match status" value="1"/>
</dbReference>
<keyword evidence="11" id="KW-1185">Reference proteome</keyword>
<name>A0A927B753_9BACT</name>
<evidence type="ECO:0000256" key="5">
    <source>
        <dbReference type="ARBA" id="ARBA00023136"/>
    </source>
</evidence>
<dbReference type="Gene3D" id="2.40.170.20">
    <property type="entry name" value="TonB-dependent receptor, beta-barrel domain"/>
    <property type="match status" value="1"/>
</dbReference>
<dbReference type="EMBL" id="JACXAA010000013">
    <property type="protein sequence ID" value="MBD2756614.1"/>
    <property type="molecule type" value="Genomic_DNA"/>
</dbReference>
<dbReference type="InterPro" id="IPR037066">
    <property type="entry name" value="Plug_dom_sf"/>
</dbReference>